<evidence type="ECO:0000256" key="1">
    <source>
        <dbReference type="ARBA" id="ARBA00001974"/>
    </source>
</evidence>
<comment type="cofactor">
    <cofactor evidence="1">
        <name>FAD</name>
        <dbReference type="ChEBI" id="CHEBI:57692"/>
    </cofactor>
</comment>
<sequence>MTEILVTDVLVIGEGCAGLSAALAATEEGCDVILLGDGRAPATAISTGFLTYAAHEGFTRDQLFHAMAEVTGKGLCDPLLLRRLVDDGPKEMSEAFAAYRIPVDRAERGVRVRRAVGKTGRDLLSGFGSEYQERESVEDMTGLMMEFSSTHGTALYAQLRKAVKASPQIRRLRGSALVLEPDATAVGALVGGKPVTVAARAIVLATGGLQGLYEFTDTPETLTGDGHGMAAEAGAKLVDMEFIQFYPLAVREDGIPPIFLYPDFPKLSTLVNDRGENLLRKHLGEASQYLADLHNWDQLSALIQAEIVEGRYVFVDFRKTKPADWAPDSLTATFLSKFIPDFRERPVQVAPSSHYTIGGLKVDVDGRTSLPKVYAAGETAGGVHGACRHGGTALVEAITFGRIAGRHAAQSLNGDAPRTIASLLPPERKAGALARVAEAMTKLRHANQMALGPIRDRARLEDAGTRLAALREEVRGFGWSDYGEMQQVLRVERGIMLSDCLRQAMLRRTESRGTHARSDFPQTSDDWLKKQVVRVVAGKPVFTDAPLQVREPPHGPLASINQRQVQKKRS</sequence>
<evidence type="ECO:0000256" key="6">
    <source>
        <dbReference type="ARBA" id="ARBA00022630"/>
    </source>
</evidence>
<comment type="catalytic activity">
    <reaction evidence="10">
        <text>L-aspartate + O2 = iminosuccinate + H2O2</text>
        <dbReference type="Rhea" id="RHEA:25876"/>
        <dbReference type="ChEBI" id="CHEBI:15379"/>
        <dbReference type="ChEBI" id="CHEBI:16240"/>
        <dbReference type="ChEBI" id="CHEBI:29991"/>
        <dbReference type="ChEBI" id="CHEBI:77875"/>
        <dbReference type="EC" id="1.4.3.16"/>
    </reaction>
    <physiologicalReaction direction="left-to-right" evidence="10">
        <dbReference type="Rhea" id="RHEA:25877"/>
    </physiologicalReaction>
</comment>
<evidence type="ECO:0000256" key="8">
    <source>
        <dbReference type="ARBA" id="ARBA00022827"/>
    </source>
</evidence>
<keyword evidence="6" id="KW-0285">Flavoprotein</keyword>
<evidence type="ECO:0000256" key="4">
    <source>
        <dbReference type="ARBA" id="ARBA00012173"/>
    </source>
</evidence>
<comment type="pathway">
    <text evidence="2">Cofactor biosynthesis; NAD(+) biosynthesis; iminoaspartate from L-aspartate (oxidase route): step 1/1.</text>
</comment>
<feature type="domain" description="Fumarate reductase/succinate dehydrogenase flavoprotein-like C-terminal" evidence="13">
    <location>
        <begin position="442"/>
        <end position="549"/>
    </location>
</feature>
<reference evidence="14" key="1">
    <citation type="submission" date="2020-10" db="EMBL/GenBank/DDBJ databases">
        <title>Phylogeny of dyella-like bacteria.</title>
        <authorList>
            <person name="Fu J."/>
        </authorList>
    </citation>
    <scope>NUCLEOTIDE SEQUENCE</scope>
    <source>
        <strain evidence="14">DHOC52</strain>
    </source>
</reference>
<comment type="similarity">
    <text evidence="3">Belongs to the FAD-dependent oxidoreductase 2 family. NadB subfamily.</text>
</comment>
<evidence type="ECO:0000256" key="9">
    <source>
        <dbReference type="ARBA" id="ARBA00023002"/>
    </source>
</evidence>
<dbReference type="SUPFAM" id="SSF51905">
    <property type="entry name" value="FAD/NAD(P)-binding domain"/>
    <property type="match status" value="1"/>
</dbReference>
<evidence type="ECO:0000256" key="3">
    <source>
        <dbReference type="ARBA" id="ARBA00008562"/>
    </source>
</evidence>
<evidence type="ECO:0000256" key="2">
    <source>
        <dbReference type="ARBA" id="ARBA00004950"/>
    </source>
</evidence>
<feature type="domain" description="FAD-dependent oxidoreductase 2 FAD-binding" evidence="12">
    <location>
        <begin position="8"/>
        <end position="394"/>
    </location>
</feature>
<evidence type="ECO:0000256" key="7">
    <source>
        <dbReference type="ARBA" id="ARBA00022642"/>
    </source>
</evidence>
<dbReference type="InterPro" id="IPR003953">
    <property type="entry name" value="FAD-dep_OxRdtase_2_FAD-bd"/>
</dbReference>
<dbReference type="SUPFAM" id="SSF46977">
    <property type="entry name" value="Succinate dehydrogenase/fumarate reductase flavoprotein C-terminal domain"/>
    <property type="match status" value="1"/>
</dbReference>
<keyword evidence="7" id="KW-0662">Pyridine nucleotide biosynthesis</keyword>
<dbReference type="Proteomes" id="UP001430149">
    <property type="component" value="Unassembled WGS sequence"/>
</dbReference>
<dbReference type="PRINTS" id="PR00368">
    <property type="entry name" value="FADPNR"/>
</dbReference>
<dbReference type="Gene3D" id="1.20.58.100">
    <property type="entry name" value="Fumarate reductase/succinate dehydrogenase flavoprotein-like, C-terminal domain"/>
    <property type="match status" value="1"/>
</dbReference>
<protein>
    <recommendedName>
        <fullName evidence="5">L-aspartate oxidase</fullName>
        <ecNumber evidence="4">1.4.3.16</ecNumber>
    </recommendedName>
</protein>
<dbReference type="PANTHER" id="PTHR42716">
    <property type="entry name" value="L-ASPARTATE OXIDASE"/>
    <property type="match status" value="1"/>
</dbReference>
<organism evidence="14 15">
    <name type="scientific">Dyella flava</name>
    <dbReference type="NCBI Taxonomy" id="1920170"/>
    <lineage>
        <taxon>Bacteria</taxon>
        <taxon>Pseudomonadati</taxon>
        <taxon>Pseudomonadota</taxon>
        <taxon>Gammaproteobacteria</taxon>
        <taxon>Lysobacterales</taxon>
        <taxon>Rhodanobacteraceae</taxon>
        <taxon>Dyella</taxon>
    </lineage>
</organism>
<evidence type="ECO:0000259" key="13">
    <source>
        <dbReference type="Pfam" id="PF02910"/>
    </source>
</evidence>
<name>A0ABS2JZC4_9GAMM</name>
<dbReference type="Pfam" id="PF02910">
    <property type="entry name" value="Succ_DH_flav_C"/>
    <property type="match status" value="1"/>
</dbReference>
<evidence type="ECO:0000259" key="12">
    <source>
        <dbReference type="Pfam" id="PF00890"/>
    </source>
</evidence>
<evidence type="ECO:0000256" key="11">
    <source>
        <dbReference type="SAM" id="MobiDB-lite"/>
    </source>
</evidence>
<keyword evidence="15" id="KW-1185">Reference proteome</keyword>
<gene>
    <name evidence="14" type="ORF">ISP19_02030</name>
</gene>
<evidence type="ECO:0000313" key="15">
    <source>
        <dbReference type="Proteomes" id="UP001430149"/>
    </source>
</evidence>
<proteinExistence type="inferred from homology"/>
<accession>A0ABS2JZC4</accession>
<dbReference type="InterPro" id="IPR037099">
    <property type="entry name" value="Fum_R/Succ_DH_flav-like_C_sf"/>
</dbReference>
<dbReference type="InterPro" id="IPR015939">
    <property type="entry name" value="Fum_Rdtase/Succ_DH_flav-like_C"/>
</dbReference>
<dbReference type="PANTHER" id="PTHR42716:SF2">
    <property type="entry name" value="L-ASPARTATE OXIDASE, CHLOROPLASTIC"/>
    <property type="match status" value="1"/>
</dbReference>
<dbReference type="PRINTS" id="PR00411">
    <property type="entry name" value="PNDRDTASEI"/>
</dbReference>
<dbReference type="RefSeq" id="WP_204679176.1">
    <property type="nucleotide sequence ID" value="NZ_BSNR01000006.1"/>
</dbReference>
<dbReference type="Gene3D" id="3.50.50.60">
    <property type="entry name" value="FAD/NAD(P)-binding domain"/>
    <property type="match status" value="1"/>
</dbReference>
<dbReference type="EMBL" id="JADIKE010000024">
    <property type="protein sequence ID" value="MBM7124145.1"/>
    <property type="molecule type" value="Genomic_DNA"/>
</dbReference>
<dbReference type="Pfam" id="PF00890">
    <property type="entry name" value="FAD_binding_2"/>
    <property type="match status" value="1"/>
</dbReference>
<keyword evidence="8" id="KW-0274">FAD</keyword>
<evidence type="ECO:0000313" key="14">
    <source>
        <dbReference type="EMBL" id="MBM7124145.1"/>
    </source>
</evidence>
<evidence type="ECO:0000256" key="5">
    <source>
        <dbReference type="ARBA" id="ARBA00021901"/>
    </source>
</evidence>
<dbReference type="InterPro" id="IPR005288">
    <property type="entry name" value="NadB"/>
</dbReference>
<comment type="caution">
    <text evidence="14">The sequence shown here is derived from an EMBL/GenBank/DDBJ whole genome shotgun (WGS) entry which is preliminary data.</text>
</comment>
<keyword evidence="9" id="KW-0560">Oxidoreductase</keyword>
<dbReference type="InterPro" id="IPR036188">
    <property type="entry name" value="FAD/NAD-bd_sf"/>
</dbReference>
<dbReference type="EC" id="1.4.3.16" evidence="4"/>
<feature type="region of interest" description="Disordered" evidence="11">
    <location>
        <begin position="544"/>
        <end position="570"/>
    </location>
</feature>
<dbReference type="Gene3D" id="3.90.700.10">
    <property type="entry name" value="Succinate dehydrogenase/fumarate reductase flavoprotein, catalytic domain"/>
    <property type="match status" value="1"/>
</dbReference>
<dbReference type="InterPro" id="IPR027477">
    <property type="entry name" value="Succ_DH/fumarate_Rdtase_cat_sf"/>
</dbReference>
<evidence type="ECO:0000256" key="10">
    <source>
        <dbReference type="ARBA" id="ARBA00048305"/>
    </source>
</evidence>